<evidence type="ECO:0000313" key="3">
    <source>
        <dbReference type="EMBL" id="CAF0727852.1"/>
    </source>
</evidence>
<evidence type="ECO:0000256" key="1">
    <source>
        <dbReference type="SAM" id="MobiDB-lite"/>
    </source>
</evidence>
<evidence type="ECO:0000313" key="4">
    <source>
        <dbReference type="EMBL" id="CAF1513062.1"/>
    </source>
</evidence>
<dbReference type="PANTHER" id="PTHR13030:SF8">
    <property type="entry name" value="ADP-RIBOSE PYROPHOSPHATASE, MITOCHONDRIAL"/>
    <property type="match status" value="1"/>
</dbReference>
<dbReference type="GO" id="GO:0047631">
    <property type="term" value="F:ADP-ribose diphosphatase activity"/>
    <property type="evidence" value="ECO:0007669"/>
    <property type="project" value="InterPro"/>
</dbReference>
<dbReference type="EMBL" id="CAJNOI010000002">
    <property type="protein sequence ID" value="CAF0727852.1"/>
    <property type="molecule type" value="Genomic_DNA"/>
</dbReference>
<comment type="caution">
    <text evidence="3">The sequence shown here is derived from an EMBL/GenBank/DDBJ whole genome shotgun (WGS) entry which is preliminary data.</text>
</comment>
<dbReference type="Pfam" id="PF25969">
    <property type="entry name" value="NUDT9_N"/>
    <property type="match status" value="1"/>
</dbReference>
<dbReference type="AlphaFoldDB" id="A0A813N5N5"/>
<dbReference type="PANTHER" id="PTHR13030">
    <property type="entry name" value="NUDIX HYDROLASE"/>
    <property type="match status" value="1"/>
</dbReference>
<dbReference type="OrthoDB" id="9972248at2759"/>
<evidence type="ECO:0000313" key="5">
    <source>
        <dbReference type="Proteomes" id="UP000663832"/>
    </source>
</evidence>
<dbReference type="InterPro" id="IPR039989">
    <property type="entry name" value="NUDT9"/>
</dbReference>
<protein>
    <recommendedName>
        <fullName evidence="2">Nudix hydrolase domain-containing protein</fullName>
    </recommendedName>
</protein>
<dbReference type="Gene3D" id="3.90.79.10">
    <property type="entry name" value="Nucleoside Triphosphate Pyrophosphohydrolase"/>
    <property type="match status" value="1"/>
</dbReference>
<feature type="domain" description="Nudix hydrolase" evidence="2">
    <location>
        <begin position="136"/>
        <end position="292"/>
    </location>
</feature>
<accession>A0A813N5N5</accession>
<evidence type="ECO:0000313" key="6">
    <source>
        <dbReference type="Proteomes" id="UP000663877"/>
    </source>
</evidence>
<dbReference type="SUPFAM" id="SSF55811">
    <property type="entry name" value="Nudix"/>
    <property type="match status" value="1"/>
</dbReference>
<evidence type="ECO:0000259" key="2">
    <source>
        <dbReference type="PROSITE" id="PS51462"/>
    </source>
</evidence>
<dbReference type="EMBL" id="CAJNOM010000588">
    <property type="protein sequence ID" value="CAF1513062.1"/>
    <property type="molecule type" value="Genomic_DNA"/>
</dbReference>
<dbReference type="CDD" id="cd03670">
    <property type="entry name" value="NUDIX_ADPRase_Nudt9"/>
    <property type="match status" value="1"/>
</dbReference>
<gene>
    <name evidence="3" type="ORF">BJG266_LOCUS931</name>
    <name evidence="4" type="ORF">QVE165_LOCUS44252</name>
</gene>
<keyword evidence="5" id="KW-1185">Reference proteome</keyword>
<sequence length="315" mass="35805">MSLLWTYHQQGSHLLLQSSLSNILRSIVTTSVHTRARQSPYVGTKDVQRTAVPDSKVSWKVNWPDYKATEYTASKVLKNPPWADDPDAKKIKSFNEFDGKIDRRSFMGEYEIDDKTNRPRNPAGRTGLSGRGLLGHWGPNHAADPVVTRWAKDQSNLKEKVLEIVLINRKDNNHLALPGGMIDEGENAFVAAKREFLEEAMNSNDDAVVEQIDKLFENADSIYKDYVDDPRNTDNAWMESEAIDAHDETGELTKDLRLEAGDDAAKVKWVQLDRVHNLYASHESMVRIAVKKHGAYEYWHDNQHSSETTDDTNNK</sequence>
<reference evidence="3" key="1">
    <citation type="submission" date="2021-02" db="EMBL/GenBank/DDBJ databases">
        <authorList>
            <person name="Nowell W R."/>
        </authorList>
    </citation>
    <scope>NUCLEOTIDE SEQUENCE</scope>
</reference>
<feature type="region of interest" description="Disordered" evidence="1">
    <location>
        <begin position="113"/>
        <end position="135"/>
    </location>
</feature>
<dbReference type="PROSITE" id="PS51462">
    <property type="entry name" value="NUDIX"/>
    <property type="match status" value="1"/>
</dbReference>
<organism evidence="3 6">
    <name type="scientific">Adineta steineri</name>
    <dbReference type="NCBI Taxonomy" id="433720"/>
    <lineage>
        <taxon>Eukaryota</taxon>
        <taxon>Metazoa</taxon>
        <taxon>Spiralia</taxon>
        <taxon>Gnathifera</taxon>
        <taxon>Rotifera</taxon>
        <taxon>Eurotatoria</taxon>
        <taxon>Bdelloidea</taxon>
        <taxon>Adinetida</taxon>
        <taxon>Adinetidae</taxon>
        <taxon>Adineta</taxon>
    </lineage>
</organism>
<dbReference type="InterPro" id="IPR000086">
    <property type="entry name" value="NUDIX_hydrolase_dom"/>
</dbReference>
<dbReference type="InterPro" id="IPR015797">
    <property type="entry name" value="NUDIX_hydrolase-like_dom_sf"/>
</dbReference>
<proteinExistence type="predicted"/>
<dbReference type="Pfam" id="PF00293">
    <property type="entry name" value="NUDIX"/>
    <property type="match status" value="1"/>
</dbReference>
<name>A0A813N5N5_9BILA</name>
<dbReference type="Proteomes" id="UP000663877">
    <property type="component" value="Unassembled WGS sequence"/>
</dbReference>
<dbReference type="Proteomes" id="UP000663832">
    <property type="component" value="Unassembled WGS sequence"/>
</dbReference>